<sequence length="246" mass="27472">MRKISVFLLMLTIACTKKDEPMVISDPVIELKYDGKNQYTLKQGAETIDNSLIQWKSSDAQIGTIDQKGLFKGRKVGKTEVTAYTDKGSVKASVEIVPYFSTFTEPSVDFGQTKQSIKAKEKRKLLSETENTLLYEGENSKVEFVLYSFENNKMTVCGPVFVTSSTIVKEVGTFLLERYPLAGSVDGNVIFLHDSKTYGIFLTVIDDYGLAAIYTAYDATKKRTNGKENSFDSFINTYKAIKSKAL</sequence>
<dbReference type="InterPro" id="IPR008964">
    <property type="entry name" value="Invasin/intimin_cell_adhesion"/>
</dbReference>
<evidence type="ECO:0000259" key="1">
    <source>
        <dbReference type="Pfam" id="PF02368"/>
    </source>
</evidence>
<reference evidence="2 3" key="1">
    <citation type="submission" date="2019-02" db="EMBL/GenBank/DDBJ databases">
        <title>Bacterial novel species Emticicia sp. 17J42-9 isolated from soil.</title>
        <authorList>
            <person name="Jung H.-Y."/>
        </authorList>
    </citation>
    <scope>NUCLEOTIDE SEQUENCE [LARGE SCALE GENOMIC DNA]</scope>
    <source>
        <strain evidence="2 3">17J42-9</strain>
    </source>
</reference>
<dbReference type="EMBL" id="SEWF01000052">
    <property type="protein sequence ID" value="RYU93206.1"/>
    <property type="molecule type" value="Genomic_DNA"/>
</dbReference>
<dbReference type="OrthoDB" id="963995at2"/>
<organism evidence="2 3">
    <name type="scientific">Emticicia agri</name>
    <dbReference type="NCBI Taxonomy" id="2492393"/>
    <lineage>
        <taxon>Bacteria</taxon>
        <taxon>Pseudomonadati</taxon>
        <taxon>Bacteroidota</taxon>
        <taxon>Cytophagia</taxon>
        <taxon>Cytophagales</taxon>
        <taxon>Leadbetterellaceae</taxon>
        <taxon>Emticicia</taxon>
    </lineage>
</organism>
<dbReference type="RefSeq" id="WP_130023660.1">
    <property type="nucleotide sequence ID" value="NZ_SEWF01000052.1"/>
</dbReference>
<name>A0A4Q5LU51_9BACT</name>
<accession>A0A4Q5LU51</accession>
<dbReference type="InterPro" id="IPR003343">
    <property type="entry name" value="Big_2"/>
</dbReference>
<proteinExistence type="predicted"/>
<dbReference type="Proteomes" id="UP000293162">
    <property type="component" value="Unassembled WGS sequence"/>
</dbReference>
<dbReference type="PROSITE" id="PS51257">
    <property type="entry name" value="PROKAR_LIPOPROTEIN"/>
    <property type="match status" value="1"/>
</dbReference>
<dbReference type="Gene3D" id="2.60.40.1080">
    <property type="match status" value="1"/>
</dbReference>
<feature type="domain" description="BIG2" evidence="1">
    <location>
        <begin position="24"/>
        <end position="95"/>
    </location>
</feature>
<dbReference type="AlphaFoldDB" id="A0A4Q5LU51"/>
<evidence type="ECO:0000313" key="2">
    <source>
        <dbReference type="EMBL" id="RYU93206.1"/>
    </source>
</evidence>
<evidence type="ECO:0000313" key="3">
    <source>
        <dbReference type="Proteomes" id="UP000293162"/>
    </source>
</evidence>
<dbReference type="SUPFAM" id="SSF49373">
    <property type="entry name" value="Invasin/intimin cell-adhesion fragments"/>
    <property type="match status" value="1"/>
</dbReference>
<keyword evidence="3" id="KW-1185">Reference proteome</keyword>
<dbReference type="Pfam" id="PF02368">
    <property type="entry name" value="Big_2"/>
    <property type="match status" value="1"/>
</dbReference>
<gene>
    <name evidence="2" type="ORF">EWM59_23310</name>
</gene>
<protein>
    <recommendedName>
        <fullName evidence="1">BIG2 domain-containing protein</fullName>
    </recommendedName>
</protein>
<comment type="caution">
    <text evidence="2">The sequence shown here is derived from an EMBL/GenBank/DDBJ whole genome shotgun (WGS) entry which is preliminary data.</text>
</comment>